<dbReference type="InterPro" id="IPR036537">
    <property type="entry name" value="Adaptor_Cbl_N_dom_sf"/>
</dbReference>
<dbReference type="GO" id="GO:0007166">
    <property type="term" value="P:cell surface receptor signaling pathway"/>
    <property type="evidence" value="ECO:0007669"/>
    <property type="project" value="InterPro"/>
</dbReference>
<dbReference type="Gene3D" id="1.20.930.20">
    <property type="entry name" value="Adaptor protein Cbl, N-terminal domain"/>
    <property type="match status" value="1"/>
</dbReference>
<feature type="coiled-coil region" evidence="1">
    <location>
        <begin position="151"/>
        <end position="178"/>
    </location>
</feature>
<evidence type="ECO:0000256" key="1">
    <source>
        <dbReference type="SAM" id="Coils"/>
    </source>
</evidence>
<protein>
    <submittedName>
        <fullName evidence="2">Uncharacterized protein</fullName>
    </submittedName>
</protein>
<dbReference type="Proteomes" id="UP000799118">
    <property type="component" value="Unassembled WGS sequence"/>
</dbReference>
<dbReference type="InterPro" id="IPR059179">
    <property type="entry name" value="MLKL-like_MCAfunc"/>
</dbReference>
<accession>A0A6A4ICN3</accession>
<reference evidence="2" key="1">
    <citation type="journal article" date="2019" name="Environ. Microbiol.">
        <title>Fungal ecological strategies reflected in gene transcription - a case study of two litter decomposers.</title>
        <authorList>
            <person name="Barbi F."/>
            <person name="Kohler A."/>
            <person name="Barry K."/>
            <person name="Baskaran P."/>
            <person name="Daum C."/>
            <person name="Fauchery L."/>
            <person name="Ihrmark K."/>
            <person name="Kuo A."/>
            <person name="LaButti K."/>
            <person name="Lipzen A."/>
            <person name="Morin E."/>
            <person name="Grigoriev I.V."/>
            <person name="Henrissat B."/>
            <person name="Lindahl B."/>
            <person name="Martin F."/>
        </authorList>
    </citation>
    <scope>NUCLEOTIDE SEQUENCE</scope>
    <source>
        <strain evidence="2">JB14</strain>
    </source>
</reference>
<evidence type="ECO:0000313" key="2">
    <source>
        <dbReference type="EMBL" id="KAE9408386.1"/>
    </source>
</evidence>
<organism evidence="2 3">
    <name type="scientific">Gymnopus androsaceus JB14</name>
    <dbReference type="NCBI Taxonomy" id="1447944"/>
    <lineage>
        <taxon>Eukaryota</taxon>
        <taxon>Fungi</taxon>
        <taxon>Dikarya</taxon>
        <taxon>Basidiomycota</taxon>
        <taxon>Agaricomycotina</taxon>
        <taxon>Agaricomycetes</taxon>
        <taxon>Agaricomycetidae</taxon>
        <taxon>Agaricales</taxon>
        <taxon>Marasmiineae</taxon>
        <taxon>Omphalotaceae</taxon>
        <taxon>Gymnopus</taxon>
    </lineage>
</organism>
<keyword evidence="1" id="KW-0175">Coiled coil</keyword>
<dbReference type="AlphaFoldDB" id="A0A6A4ICN3"/>
<evidence type="ECO:0000313" key="3">
    <source>
        <dbReference type="Proteomes" id="UP000799118"/>
    </source>
</evidence>
<proteinExistence type="predicted"/>
<name>A0A6A4ICN3_9AGAR</name>
<keyword evidence="3" id="KW-1185">Reference proteome</keyword>
<sequence length="219" mass="24346">MSHDTTDAIKPHAQPHAIFVVRIDLRSRTKTPIISIYVSTTNQYPRMPKLIAKFKTRLGSLATHKDKETSTIPSGVDLSHLKVGLSALSSSAEIAGFPPLSKSAEIVKVIVEIIEKKAENAEDIKEFSQTTTHLLRILKRILPTVGGKQMNDELFQDIKVFQQDLEDIQKNLEKLAQRTTLKAFWHAEQDGKVLTGFKEKSDRFIASLNVTPGAFCGAP</sequence>
<dbReference type="EMBL" id="ML769391">
    <property type="protein sequence ID" value="KAE9408386.1"/>
    <property type="molecule type" value="Genomic_DNA"/>
</dbReference>
<gene>
    <name evidence="2" type="ORF">BT96DRAFT_985726</name>
</gene>
<dbReference type="CDD" id="cd21037">
    <property type="entry name" value="MLKL_NTD"/>
    <property type="match status" value="1"/>
</dbReference>